<gene>
    <name evidence="3" type="ORF">AC244_29825</name>
</gene>
<evidence type="ECO:0000256" key="2">
    <source>
        <dbReference type="SAM" id="SignalP"/>
    </source>
</evidence>
<evidence type="ECO:0008006" key="5">
    <source>
        <dbReference type="Google" id="ProtNLM"/>
    </source>
</evidence>
<dbReference type="OrthoDB" id="8454614at2"/>
<comment type="caution">
    <text evidence="3">The sequence shown here is derived from an EMBL/GenBank/DDBJ whole genome shotgun (WGS) entry which is preliminary data.</text>
</comment>
<name>A0A0L8BGL1_ENSAD</name>
<dbReference type="AlphaFoldDB" id="A0A0L8BGL1"/>
<evidence type="ECO:0000313" key="4">
    <source>
        <dbReference type="Proteomes" id="UP000037425"/>
    </source>
</evidence>
<proteinExistence type="predicted"/>
<organism evidence="3 4">
    <name type="scientific">Ensifer adhaerens</name>
    <name type="common">Sinorhizobium morelense</name>
    <dbReference type="NCBI Taxonomy" id="106592"/>
    <lineage>
        <taxon>Bacteria</taxon>
        <taxon>Pseudomonadati</taxon>
        <taxon>Pseudomonadota</taxon>
        <taxon>Alphaproteobacteria</taxon>
        <taxon>Hyphomicrobiales</taxon>
        <taxon>Rhizobiaceae</taxon>
        <taxon>Sinorhizobium/Ensifer group</taxon>
        <taxon>Ensifer</taxon>
    </lineage>
</organism>
<evidence type="ECO:0000256" key="1">
    <source>
        <dbReference type="SAM" id="MobiDB-lite"/>
    </source>
</evidence>
<dbReference type="PATRIC" id="fig|106592.7.peg.5123"/>
<reference evidence="4" key="1">
    <citation type="submission" date="2015-07" db="EMBL/GenBank/DDBJ databases">
        <title>Whole genome sequence of an Ensifer adhaerens strain isolated from a cave pool in the Wind Cave National Park.</title>
        <authorList>
            <person name="Eng W.W.H."/>
            <person name="Gan H.M."/>
            <person name="Barton H.A."/>
            <person name="Savka M.A."/>
        </authorList>
    </citation>
    <scope>NUCLEOTIDE SEQUENCE [LARGE SCALE GENOMIC DNA]</scope>
    <source>
        <strain evidence="4">SD006</strain>
    </source>
</reference>
<feature type="signal peptide" evidence="2">
    <location>
        <begin position="1"/>
        <end position="18"/>
    </location>
</feature>
<sequence length="110" mass="10854">MQKVLTIISMALVAPALAACSKTEALEQPAPVPATEQASAGADAVGTGDKTDEMACLTVVGRQAKSTVSVLSSQPSGASTVVMVGVGAKNVPWRCVVSKGIVSEAVAAAG</sequence>
<feature type="region of interest" description="Disordered" evidence="1">
    <location>
        <begin position="28"/>
        <end position="47"/>
    </location>
</feature>
<feature type="chain" id="PRO_5005580949" description="Lipoprotein" evidence="2">
    <location>
        <begin position="19"/>
        <end position="110"/>
    </location>
</feature>
<dbReference type="EMBL" id="LGAP01000033">
    <property type="protein sequence ID" value="KOF13708.1"/>
    <property type="molecule type" value="Genomic_DNA"/>
</dbReference>
<dbReference type="PROSITE" id="PS51257">
    <property type="entry name" value="PROKAR_LIPOPROTEIN"/>
    <property type="match status" value="1"/>
</dbReference>
<dbReference type="RefSeq" id="WP_053252428.1">
    <property type="nucleotide sequence ID" value="NZ_LGAP01000033.1"/>
</dbReference>
<dbReference type="Proteomes" id="UP000037425">
    <property type="component" value="Unassembled WGS sequence"/>
</dbReference>
<evidence type="ECO:0000313" key="3">
    <source>
        <dbReference type="EMBL" id="KOF13708.1"/>
    </source>
</evidence>
<protein>
    <recommendedName>
        <fullName evidence="5">Lipoprotein</fullName>
    </recommendedName>
</protein>
<keyword evidence="2" id="KW-0732">Signal</keyword>
<accession>A0A0L8BGL1</accession>